<keyword evidence="1" id="KW-1133">Transmembrane helix</keyword>
<feature type="transmembrane region" description="Helical" evidence="1">
    <location>
        <begin position="315"/>
        <end position="336"/>
    </location>
</feature>
<organism evidence="2">
    <name type="scientific">viral metagenome</name>
    <dbReference type="NCBI Taxonomy" id="1070528"/>
    <lineage>
        <taxon>unclassified sequences</taxon>
        <taxon>metagenomes</taxon>
        <taxon>organismal metagenomes</taxon>
    </lineage>
</organism>
<name>A0A6C0JMF9_9ZZZZ</name>
<reference evidence="2" key="1">
    <citation type="journal article" date="2020" name="Nature">
        <title>Giant virus diversity and host interactions through global metagenomics.</title>
        <authorList>
            <person name="Schulz F."/>
            <person name="Roux S."/>
            <person name="Paez-Espino D."/>
            <person name="Jungbluth S."/>
            <person name="Walsh D.A."/>
            <person name="Denef V.J."/>
            <person name="McMahon K.D."/>
            <person name="Konstantinidis K.T."/>
            <person name="Eloe-Fadrosh E.A."/>
            <person name="Kyrpides N.C."/>
            <person name="Woyke T."/>
        </authorList>
    </citation>
    <scope>NUCLEOTIDE SEQUENCE</scope>
    <source>
        <strain evidence="2">GVMAG-M-3300027708-5</strain>
    </source>
</reference>
<feature type="transmembrane region" description="Helical" evidence="1">
    <location>
        <begin position="401"/>
        <end position="420"/>
    </location>
</feature>
<evidence type="ECO:0000256" key="1">
    <source>
        <dbReference type="SAM" id="Phobius"/>
    </source>
</evidence>
<keyword evidence="1" id="KW-0472">Membrane</keyword>
<evidence type="ECO:0000313" key="2">
    <source>
        <dbReference type="EMBL" id="QHU04854.1"/>
    </source>
</evidence>
<feature type="transmembrane region" description="Helical" evidence="1">
    <location>
        <begin position="342"/>
        <end position="362"/>
    </location>
</feature>
<dbReference type="AlphaFoldDB" id="A0A6C0JMF9"/>
<feature type="transmembrane region" description="Helical" evidence="1">
    <location>
        <begin position="275"/>
        <end position="295"/>
    </location>
</feature>
<sequence>MSNFDLNNALSVDSNVVSFNYENAIDIFKSDTNKQDVKSSALNYWKIKYNNSTDTNLFFSGINPSSVTATNIYFFGLLHDNVIGLSDPGTKIEGEIVIEHNINNNAKIYTCFFVQPDTSGSSTTSIDKIYTELIIGSKISLSQTENNSVRLSDVITYSSQKKYFHYHDTQNPNNIVILFLTPITVNNKTSKWFKGLYTFDSTTFRSPLFTIQSPLALPGAPAAAGKDNPNNDDNQIYIDCNPSGESDETITTYNLPINSELMGQKTQMDFMKTSVNFFIFIIAVILAYLVIPALYKKIVIDKVSANIRGKRIRSIDIFISMMTALAILICFLKGFSKNDFKFLSTGLFLLVLYGLSFALIYSKKSSDEWEVKDTVFITDINDLFDFVKMCVTFIFTDILKYYFAAVLVSALIIFVIGVYSRNKLSKTLSLIGIVSFMLLPIISIMILLSQK</sequence>
<proteinExistence type="predicted"/>
<accession>A0A6C0JMF9</accession>
<keyword evidence="1" id="KW-0812">Transmembrane</keyword>
<protein>
    <submittedName>
        <fullName evidence="2">Uncharacterized protein</fullName>
    </submittedName>
</protein>
<dbReference type="EMBL" id="MN740405">
    <property type="protein sequence ID" value="QHU04854.1"/>
    <property type="molecule type" value="Genomic_DNA"/>
</dbReference>
<feature type="transmembrane region" description="Helical" evidence="1">
    <location>
        <begin position="427"/>
        <end position="448"/>
    </location>
</feature>